<reference evidence="3" key="1">
    <citation type="submission" date="2014-12" db="EMBL/GenBank/DDBJ databases">
        <title>Genome Sequence of Valsa Canker Pathogens Uncovers a Specific Adaption of Colonization on Woody Bark.</title>
        <authorList>
            <person name="Yin Z."/>
            <person name="Liu H."/>
            <person name="Gao X."/>
            <person name="Li Z."/>
            <person name="Song N."/>
            <person name="Ke X."/>
            <person name="Dai Q."/>
            <person name="Wu Y."/>
            <person name="Sun Y."/>
            <person name="Xu J.-R."/>
            <person name="Kang Z.K."/>
            <person name="Wang L."/>
            <person name="Huang L."/>
        </authorList>
    </citation>
    <scope>NUCLEOTIDE SEQUENCE [LARGE SCALE GENOMIC DNA]</scope>
    <source>
        <strain evidence="3">SXYL134</strain>
    </source>
</reference>
<evidence type="ECO:0000313" key="3">
    <source>
        <dbReference type="Proteomes" id="UP000078576"/>
    </source>
</evidence>
<dbReference type="InterPro" id="IPR010916">
    <property type="entry name" value="TonB_box_CS"/>
</dbReference>
<dbReference type="EMBL" id="KN714721">
    <property type="protein sequence ID" value="KUI58940.1"/>
    <property type="molecule type" value="Genomic_DNA"/>
</dbReference>
<accession>A0A194V4N4</accession>
<sequence length="131" mass="14203">MKAQQLITFLGMASSAVVTALPSQRSTSTCTAGLTAWSDANFAGVEHQYDVAWNTCTSIAAQFPFNQSAGVSSVKANAGNWCVMYPNTDCNPGQGRDNDTLVVVGSYYDLNDPEEHWDNLPQSFSCKEYNC</sequence>
<gene>
    <name evidence="2" type="ORF">VP1G_06160</name>
</gene>
<dbReference type="OrthoDB" id="5179683at2759"/>
<feature type="signal peptide" evidence="1">
    <location>
        <begin position="1"/>
        <end position="20"/>
    </location>
</feature>
<evidence type="ECO:0000313" key="2">
    <source>
        <dbReference type="EMBL" id="KUI58940.1"/>
    </source>
</evidence>
<evidence type="ECO:0000256" key="1">
    <source>
        <dbReference type="SAM" id="SignalP"/>
    </source>
</evidence>
<proteinExistence type="predicted"/>
<name>A0A194V4N4_CYTMA</name>
<keyword evidence="1" id="KW-0732">Signal</keyword>
<protein>
    <submittedName>
        <fullName evidence="2">Uncharacterized protein</fullName>
    </submittedName>
</protein>
<dbReference type="AlphaFoldDB" id="A0A194V4N4"/>
<keyword evidence="3" id="KW-1185">Reference proteome</keyword>
<dbReference type="Proteomes" id="UP000078576">
    <property type="component" value="Unassembled WGS sequence"/>
</dbReference>
<organism evidence="2 3">
    <name type="scientific">Cytospora mali</name>
    <name type="common">Apple Valsa canker fungus</name>
    <name type="synonym">Valsa mali</name>
    <dbReference type="NCBI Taxonomy" id="578113"/>
    <lineage>
        <taxon>Eukaryota</taxon>
        <taxon>Fungi</taxon>
        <taxon>Dikarya</taxon>
        <taxon>Ascomycota</taxon>
        <taxon>Pezizomycotina</taxon>
        <taxon>Sordariomycetes</taxon>
        <taxon>Sordariomycetidae</taxon>
        <taxon>Diaporthales</taxon>
        <taxon>Cytosporaceae</taxon>
        <taxon>Cytospora</taxon>
    </lineage>
</organism>
<dbReference type="PROSITE" id="PS00430">
    <property type="entry name" value="TONB_DEPENDENT_REC_1"/>
    <property type="match status" value="1"/>
</dbReference>
<feature type="chain" id="PRO_5008266144" evidence="1">
    <location>
        <begin position="21"/>
        <end position="131"/>
    </location>
</feature>